<dbReference type="PROSITE" id="PS51257">
    <property type="entry name" value="PROKAR_LIPOPROTEIN"/>
    <property type="match status" value="1"/>
</dbReference>
<protein>
    <submittedName>
        <fullName evidence="7">Maltose ABC transporter substrate-binding protein</fullName>
    </submittedName>
</protein>
<dbReference type="PRINTS" id="PR00181">
    <property type="entry name" value="MALTOSEBP"/>
</dbReference>
<reference evidence="7 8" key="1">
    <citation type="submission" date="2021-05" db="EMBL/GenBank/DDBJ databases">
        <title>Description of Cellulomonas sp. DKR-3 sp. nov.</title>
        <authorList>
            <person name="Dahal R.H."/>
            <person name="Chaudhary D.K."/>
        </authorList>
    </citation>
    <scope>NUCLEOTIDE SEQUENCE [LARGE SCALE GENOMIC DNA]</scope>
    <source>
        <strain evidence="7 8">DKR-3</strain>
    </source>
</reference>
<dbReference type="PANTHER" id="PTHR30061:SF50">
    <property type="entry name" value="MALTOSE_MALTODEXTRIN-BINDING PERIPLASMIC PROTEIN"/>
    <property type="match status" value="1"/>
</dbReference>
<sequence>MRRSIPALAAVLGLAMTLTACSSGGSGDTDADATTEPTTAESTAPALTGTLTMWVDETRIDVMKPIVQEFQDETGVKVDLVQKASGDIRTDFVSQVPTGQGPDVIIGAHDWTGEFVNNGVVAPIQLGDVADQFSPSAVQAFTYDGQVYGSPYAIENIALVRNNELVPETKATTFDELIAEGKAAGTKYSVLLQQGDQGDAYHMYPLQTSFDAPIFTQDETGSYTTELGLGGENGDAFAEYLAKLADEKVLDPAIGGDQAKAAFEKGESPYIITGPWYTTAFSEAGMDISVLPVPSAGGSEAKPFVGVQGAFISAKSENPVLANEFVVNFLTTEKVQTELYEAGGRLPALKAAAAKVDDPILAGFNEAGATGAPMPSIPEMGAMWQFWGTTEVQIIGGQAKDPVAAWNTMVDNMQDAVDKA</sequence>
<evidence type="ECO:0000256" key="5">
    <source>
        <dbReference type="SAM" id="MobiDB-lite"/>
    </source>
</evidence>
<proteinExistence type="inferred from homology"/>
<dbReference type="InterPro" id="IPR006059">
    <property type="entry name" value="SBP"/>
</dbReference>
<dbReference type="InterPro" id="IPR006060">
    <property type="entry name" value="Maltose/Cyclodextrin-bd"/>
</dbReference>
<evidence type="ECO:0000256" key="3">
    <source>
        <dbReference type="ARBA" id="ARBA00022597"/>
    </source>
</evidence>
<evidence type="ECO:0000313" key="8">
    <source>
        <dbReference type="Proteomes" id="UP000722125"/>
    </source>
</evidence>
<feature type="signal peptide" evidence="6">
    <location>
        <begin position="1"/>
        <end position="22"/>
    </location>
</feature>
<feature type="chain" id="PRO_5045998369" evidence="6">
    <location>
        <begin position="23"/>
        <end position="420"/>
    </location>
</feature>
<accession>A0ABS5U042</accession>
<keyword evidence="2" id="KW-0813">Transport</keyword>
<dbReference type="Pfam" id="PF13416">
    <property type="entry name" value="SBP_bac_8"/>
    <property type="match status" value="1"/>
</dbReference>
<keyword evidence="3" id="KW-0762">Sugar transport</keyword>
<dbReference type="RefSeq" id="WP_214350259.1">
    <property type="nucleotide sequence ID" value="NZ_JAHBOH010000001.1"/>
</dbReference>
<organism evidence="7 8">
    <name type="scientific">Cellulomonas fulva</name>
    <dbReference type="NCBI Taxonomy" id="2835530"/>
    <lineage>
        <taxon>Bacteria</taxon>
        <taxon>Bacillati</taxon>
        <taxon>Actinomycetota</taxon>
        <taxon>Actinomycetes</taxon>
        <taxon>Micrococcales</taxon>
        <taxon>Cellulomonadaceae</taxon>
        <taxon>Cellulomonas</taxon>
    </lineage>
</organism>
<evidence type="ECO:0000256" key="4">
    <source>
        <dbReference type="ARBA" id="ARBA00022729"/>
    </source>
</evidence>
<dbReference type="Gene3D" id="3.40.190.10">
    <property type="entry name" value="Periplasmic binding protein-like II"/>
    <property type="match status" value="2"/>
</dbReference>
<gene>
    <name evidence="7" type="ORF">KIN34_10805</name>
</gene>
<dbReference type="EMBL" id="JAHBOH010000001">
    <property type="protein sequence ID" value="MBT0994774.1"/>
    <property type="molecule type" value="Genomic_DNA"/>
</dbReference>
<dbReference type="PANTHER" id="PTHR30061">
    <property type="entry name" value="MALTOSE-BINDING PERIPLASMIC PROTEIN"/>
    <property type="match status" value="1"/>
</dbReference>
<keyword evidence="8" id="KW-1185">Reference proteome</keyword>
<evidence type="ECO:0000313" key="7">
    <source>
        <dbReference type="EMBL" id="MBT0994774.1"/>
    </source>
</evidence>
<feature type="compositionally biased region" description="Low complexity" evidence="5">
    <location>
        <begin position="32"/>
        <end position="43"/>
    </location>
</feature>
<evidence type="ECO:0000256" key="1">
    <source>
        <dbReference type="ARBA" id="ARBA00008520"/>
    </source>
</evidence>
<comment type="caution">
    <text evidence="7">The sequence shown here is derived from an EMBL/GenBank/DDBJ whole genome shotgun (WGS) entry which is preliminary data.</text>
</comment>
<evidence type="ECO:0000256" key="2">
    <source>
        <dbReference type="ARBA" id="ARBA00022448"/>
    </source>
</evidence>
<name>A0ABS5U042_9CELL</name>
<keyword evidence="4 6" id="KW-0732">Signal</keyword>
<comment type="similarity">
    <text evidence="1">Belongs to the bacterial solute-binding protein 1 family.</text>
</comment>
<evidence type="ECO:0000256" key="6">
    <source>
        <dbReference type="SAM" id="SignalP"/>
    </source>
</evidence>
<dbReference type="Proteomes" id="UP000722125">
    <property type="component" value="Unassembled WGS sequence"/>
</dbReference>
<feature type="region of interest" description="Disordered" evidence="5">
    <location>
        <begin position="23"/>
        <end position="43"/>
    </location>
</feature>
<dbReference type="CDD" id="cd13586">
    <property type="entry name" value="PBP2_Maltose_binding_like"/>
    <property type="match status" value="1"/>
</dbReference>
<dbReference type="SUPFAM" id="SSF53850">
    <property type="entry name" value="Periplasmic binding protein-like II"/>
    <property type="match status" value="1"/>
</dbReference>